<dbReference type="Proteomes" id="UP000507470">
    <property type="component" value="Unassembled WGS sequence"/>
</dbReference>
<organism evidence="1 2">
    <name type="scientific">Mytilus coruscus</name>
    <name type="common">Sea mussel</name>
    <dbReference type="NCBI Taxonomy" id="42192"/>
    <lineage>
        <taxon>Eukaryota</taxon>
        <taxon>Metazoa</taxon>
        <taxon>Spiralia</taxon>
        <taxon>Lophotrochozoa</taxon>
        <taxon>Mollusca</taxon>
        <taxon>Bivalvia</taxon>
        <taxon>Autobranchia</taxon>
        <taxon>Pteriomorphia</taxon>
        <taxon>Mytilida</taxon>
        <taxon>Mytiloidea</taxon>
        <taxon>Mytilidae</taxon>
        <taxon>Mytilinae</taxon>
        <taxon>Mytilus</taxon>
    </lineage>
</organism>
<evidence type="ECO:0000313" key="2">
    <source>
        <dbReference type="Proteomes" id="UP000507470"/>
    </source>
</evidence>
<protein>
    <recommendedName>
        <fullName evidence="3">Reverse transcriptase domain-containing protein</fullName>
    </recommendedName>
</protein>
<reference evidence="1 2" key="1">
    <citation type="submission" date="2020-06" db="EMBL/GenBank/DDBJ databases">
        <authorList>
            <person name="Li R."/>
            <person name="Bekaert M."/>
        </authorList>
    </citation>
    <scope>NUCLEOTIDE SEQUENCE [LARGE SCALE GENOMIC DNA]</scope>
    <source>
        <strain evidence="2">wild</strain>
    </source>
</reference>
<dbReference type="AlphaFoldDB" id="A0A6J8DTM8"/>
<keyword evidence="2" id="KW-1185">Reference proteome</keyword>
<proteinExistence type="predicted"/>
<gene>
    <name evidence="1" type="ORF">MCOR_44345</name>
</gene>
<sequence>MIVAVELTVPWEERCEQAYQRKKDATGNWNSWKGMQDSREKAEAKCHCGKICKNQRCLKIHQSRSGCSRGIVTEQRTDISGCVERRIETLTTLVYNIGKDRFGVEERKERSNIKQTPNSREQKIKQLRKELKDLNRRYKRSNKIENKEEVEQHLYETHSDEEREVPLGYCPRVEEQPTIDFETKEPTWKEASEVVKMARTGSAPGYSGVPYKVYKKCSKILRKIWKLFRTLETKKV</sequence>
<dbReference type="EMBL" id="CACVKT020007840">
    <property type="protein sequence ID" value="CAC5411225.1"/>
    <property type="molecule type" value="Genomic_DNA"/>
</dbReference>
<evidence type="ECO:0008006" key="3">
    <source>
        <dbReference type="Google" id="ProtNLM"/>
    </source>
</evidence>
<dbReference type="OrthoDB" id="416119at2759"/>
<accession>A0A6J8DTM8</accession>
<evidence type="ECO:0000313" key="1">
    <source>
        <dbReference type="EMBL" id="CAC5411225.1"/>
    </source>
</evidence>
<name>A0A6J8DTM8_MYTCO</name>